<evidence type="ECO:0000259" key="6">
    <source>
        <dbReference type="PROSITE" id="PS51767"/>
    </source>
</evidence>
<dbReference type="PANTHER" id="PTHR47966">
    <property type="entry name" value="BETA-SITE APP-CLEAVING ENZYME, ISOFORM A-RELATED"/>
    <property type="match status" value="1"/>
</dbReference>
<evidence type="ECO:0000256" key="1">
    <source>
        <dbReference type="ARBA" id="ARBA00007447"/>
    </source>
</evidence>
<feature type="domain" description="Peptidase A1" evidence="6">
    <location>
        <begin position="90"/>
        <end position="404"/>
    </location>
</feature>
<dbReference type="Proteomes" id="UP001623330">
    <property type="component" value="Unassembled WGS sequence"/>
</dbReference>
<gene>
    <name evidence="7" type="ORF">RNJ44_04111</name>
</gene>
<evidence type="ECO:0000313" key="8">
    <source>
        <dbReference type="Proteomes" id="UP001623330"/>
    </source>
</evidence>
<evidence type="ECO:0000256" key="5">
    <source>
        <dbReference type="SAM" id="SignalP"/>
    </source>
</evidence>
<dbReference type="PROSITE" id="PS51767">
    <property type="entry name" value="PEPTIDASE_A1"/>
    <property type="match status" value="1"/>
</dbReference>
<keyword evidence="2 5" id="KW-0732">Signal</keyword>
<dbReference type="EMBL" id="JBEVYD010000005">
    <property type="protein sequence ID" value="KAL3232195.1"/>
    <property type="molecule type" value="Genomic_DNA"/>
</dbReference>
<dbReference type="PRINTS" id="PR00792">
    <property type="entry name" value="PEPSIN"/>
</dbReference>
<dbReference type="PROSITE" id="PS00141">
    <property type="entry name" value="ASP_PROTEASE"/>
    <property type="match status" value="2"/>
</dbReference>
<protein>
    <recommendedName>
        <fullName evidence="6">Peptidase A1 domain-containing protein</fullName>
    </recommendedName>
</protein>
<reference evidence="7 8" key="1">
    <citation type="submission" date="2024-05" db="EMBL/GenBank/DDBJ databases">
        <title>Long read based assembly of the Candida bracarensis genome reveals expanded adhesin content.</title>
        <authorList>
            <person name="Marcet-Houben M."/>
            <person name="Ksiezopolska E."/>
            <person name="Gabaldon T."/>
        </authorList>
    </citation>
    <scope>NUCLEOTIDE SEQUENCE [LARGE SCALE GENOMIC DNA]</scope>
    <source>
        <strain evidence="7 8">CBM6</strain>
    </source>
</reference>
<comment type="similarity">
    <text evidence="1 4">Belongs to the peptidase A1 family.</text>
</comment>
<name>A0ABR4NTZ3_9SACH</name>
<organism evidence="7 8">
    <name type="scientific">Nakaseomyces bracarensis</name>
    <dbReference type="NCBI Taxonomy" id="273131"/>
    <lineage>
        <taxon>Eukaryota</taxon>
        <taxon>Fungi</taxon>
        <taxon>Dikarya</taxon>
        <taxon>Ascomycota</taxon>
        <taxon>Saccharomycotina</taxon>
        <taxon>Saccharomycetes</taxon>
        <taxon>Saccharomycetales</taxon>
        <taxon>Saccharomycetaceae</taxon>
        <taxon>Nakaseomyces</taxon>
    </lineage>
</organism>
<evidence type="ECO:0000256" key="4">
    <source>
        <dbReference type="RuleBase" id="RU000454"/>
    </source>
</evidence>
<dbReference type="InterPro" id="IPR001461">
    <property type="entry name" value="Aspartic_peptidase_A1"/>
</dbReference>
<dbReference type="SUPFAM" id="SSF50630">
    <property type="entry name" value="Acid proteases"/>
    <property type="match status" value="1"/>
</dbReference>
<feature type="chain" id="PRO_5046933587" description="Peptidase A1 domain-containing protein" evidence="5">
    <location>
        <begin position="22"/>
        <end position="407"/>
    </location>
</feature>
<dbReference type="Gene3D" id="2.40.70.10">
    <property type="entry name" value="Acid Proteases"/>
    <property type="match status" value="2"/>
</dbReference>
<proteinExistence type="inferred from homology"/>
<evidence type="ECO:0000256" key="2">
    <source>
        <dbReference type="ARBA" id="ARBA00022729"/>
    </source>
</evidence>
<keyword evidence="4" id="KW-0645">Protease</keyword>
<keyword evidence="3 4" id="KW-0064">Aspartyl protease</keyword>
<keyword evidence="8" id="KW-1185">Reference proteome</keyword>
<dbReference type="InterPro" id="IPR021109">
    <property type="entry name" value="Peptidase_aspartic_dom_sf"/>
</dbReference>
<dbReference type="InterPro" id="IPR001969">
    <property type="entry name" value="Aspartic_peptidase_AS"/>
</dbReference>
<accession>A0ABR4NTZ3</accession>
<keyword evidence="4" id="KW-0378">Hydrolase</keyword>
<evidence type="ECO:0000256" key="3">
    <source>
        <dbReference type="ARBA" id="ARBA00022750"/>
    </source>
</evidence>
<comment type="caution">
    <text evidence="7">The sequence shown here is derived from an EMBL/GenBank/DDBJ whole genome shotgun (WGS) entry which is preliminary data.</text>
</comment>
<dbReference type="InterPro" id="IPR033121">
    <property type="entry name" value="PEPTIDASE_A1"/>
</dbReference>
<evidence type="ECO:0000313" key="7">
    <source>
        <dbReference type="EMBL" id="KAL3232195.1"/>
    </source>
</evidence>
<dbReference type="Pfam" id="PF00026">
    <property type="entry name" value="Asp"/>
    <property type="match status" value="1"/>
</dbReference>
<dbReference type="PANTHER" id="PTHR47966:SF51">
    <property type="entry name" value="BETA-SITE APP-CLEAVING ENZYME, ISOFORM A-RELATED"/>
    <property type="match status" value="1"/>
</dbReference>
<sequence length="407" mass="44831">MRLSLSVLMPLALMLVGITDAKVYKAPLYKEELTQEMLEMGFESHVQQLSNKYIKQFAKAYPDEFQARDQEFFADGTTKVPLNNYMNAQYYSDISIGTPGQKFKVILDTGSSNLWVPSVDCGSLACFLHNKYDHSQSSTYVKDGEPLKISYGSGAIEGYISRDTVQIGDVSINSQKFGETTSEPGLAFAFGKFDGILGLGYDTISQNGITPPFYNAWDQGSLDENKFSFYLNDVSAPNSEQGAGSLFVMGGIDSSKFKGDLIEIPVRRRAYWEVALKGIKLGDQETEELDMGAAIDTGTSLITLPSDMAEIINAQIGAKKGWTGQYTIDCAARTKLPDLTFKLGDHEFTLSPFDYTLEVSGSCISVITPMDFPSQIGPMAILGDAFLRRYYSVYDMDKNSVSFAEAI</sequence>
<feature type="signal peptide" evidence="5">
    <location>
        <begin position="1"/>
        <end position="21"/>
    </location>
</feature>